<evidence type="ECO:0000313" key="1">
    <source>
        <dbReference type="EMBL" id="KAJ3523948.1"/>
    </source>
</evidence>
<comment type="caution">
    <text evidence="1">The sequence shown here is derived from an EMBL/GenBank/DDBJ whole genome shotgun (WGS) entry which is preliminary data.</text>
</comment>
<dbReference type="EMBL" id="JANHOG010002386">
    <property type="protein sequence ID" value="KAJ3523948.1"/>
    <property type="molecule type" value="Genomic_DNA"/>
</dbReference>
<sequence>MPSDLARKKCAAKMARKALQLAYEPLRSPGFSEPPVGIVAVLVPLNLESKCIAIPKFMDRQHFLLGNDSTGAIQNDVVLGRTHLSMRSCEFFWSLDGASVQMQLRDHSGTAIINGQAVRLGRSVYDGDIIMFMRDSMKRSSLSEYMFLAVDHHNDLESLDELVQNMALNDTGSHGARDNTKAGASGWSNLARTVREVDEARIRDCKEDIDTLLVFAGLFSAIMTAFVVESYKGLQQDPATLTVEILQEIAAQTRSYSVKEGSLNATVPQSPAPTPFEPPSSIVHINVLWFASLTFSLITASVAILVKQWLREYLGGEYIGPRARLRIRHFRFPGLATWKVFEIVALLPLFLQLSLGLFLIGLCLFTASIHPSVGYTCIPIITGWALFFVATVVAPVVSPRCPYKTPLVKDLTKYLRPIFYKASYVLERYGSSVLYHVSRIGFRIVGRARAVDARLPSTTTLGYPHPEEEETFAADGDRDLEILVALDTFFADDDIFLTTIWPSLWEMQPSGENAFAFITSVLRERLGAQSTDNMALLPPLDLRSLAPRVHETLIDAVVNLLKTELSKEGAGWRIWKGSALVLLFSVSNSNYWQAKADSICEVCQMYLSRYRKAVCHVIATSRCFSDDNLTYVFLERFCRVLLRYDEGEIGYSVLQEIVGRAVHGGQYEERSFRLFSLLEDTWSSALTTSHIRSLAAIAVDLLQQGLQQNDGMKTGDLTQWMTDASTLVLSSIVAIDSGSRDNFPVYFNETKIGLGIAALLAHGRTAANLWQRMLCPGYERVTKSHVLSFIHTVYLHDSMAKHLVDPGCGDKQTGYEADPIRTP</sequence>
<protein>
    <submittedName>
        <fullName evidence="1">Uncharacterized protein</fullName>
    </submittedName>
</protein>
<reference evidence="1" key="1">
    <citation type="submission" date="2022-07" db="EMBL/GenBank/DDBJ databases">
        <title>Genome Sequence of Phlebia brevispora.</title>
        <authorList>
            <person name="Buettner E."/>
        </authorList>
    </citation>
    <scope>NUCLEOTIDE SEQUENCE</scope>
    <source>
        <strain evidence="1">MPL23</strain>
    </source>
</reference>
<proteinExistence type="predicted"/>
<keyword evidence="2" id="KW-1185">Reference proteome</keyword>
<evidence type="ECO:0000313" key="2">
    <source>
        <dbReference type="Proteomes" id="UP001148662"/>
    </source>
</evidence>
<name>A0ACC1RR64_9APHY</name>
<organism evidence="1 2">
    <name type="scientific">Phlebia brevispora</name>
    <dbReference type="NCBI Taxonomy" id="194682"/>
    <lineage>
        <taxon>Eukaryota</taxon>
        <taxon>Fungi</taxon>
        <taxon>Dikarya</taxon>
        <taxon>Basidiomycota</taxon>
        <taxon>Agaricomycotina</taxon>
        <taxon>Agaricomycetes</taxon>
        <taxon>Polyporales</taxon>
        <taxon>Meruliaceae</taxon>
        <taxon>Phlebia</taxon>
    </lineage>
</organism>
<dbReference type="Proteomes" id="UP001148662">
    <property type="component" value="Unassembled WGS sequence"/>
</dbReference>
<accession>A0ACC1RR64</accession>
<gene>
    <name evidence="1" type="ORF">NM688_g8642</name>
</gene>